<evidence type="ECO:0000256" key="2">
    <source>
        <dbReference type="SAM" id="SignalP"/>
    </source>
</evidence>
<dbReference type="AlphaFoldDB" id="A0A368XEM0"/>
<dbReference type="Proteomes" id="UP000252585">
    <property type="component" value="Unassembled WGS sequence"/>
</dbReference>
<keyword evidence="2" id="KW-0732">Signal</keyword>
<dbReference type="EMBL" id="QPJJ01000009">
    <property type="protein sequence ID" value="RCW66421.1"/>
    <property type="molecule type" value="Genomic_DNA"/>
</dbReference>
<keyword evidence="4" id="KW-1185">Reference proteome</keyword>
<evidence type="ECO:0000313" key="4">
    <source>
        <dbReference type="Proteomes" id="UP000252585"/>
    </source>
</evidence>
<comment type="caution">
    <text evidence="3">The sequence shown here is derived from an EMBL/GenBank/DDBJ whole genome shotgun (WGS) entry which is preliminary data.</text>
</comment>
<feature type="signal peptide" evidence="2">
    <location>
        <begin position="1"/>
        <end position="21"/>
    </location>
</feature>
<reference evidence="3 4" key="1">
    <citation type="submission" date="2018-07" db="EMBL/GenBank/DDBJ databases">
        <title>Genomic Encyclopedia of Type Strains, Phase IV (KMG-IV): sequencing the most valuable type-strain genomes for metagenomic binning, comparative biology and taxonomic classification.</title>
        <authorList>
            <person name="Goeker M."/>
        </authorList>
    </citation>
    <scope>NUCLEOTIDE SEQUENCE [LARGE SCALE GENOMIC DNA]</scope>
    <source>
        <strain evidence="3 4">DSM 27696</strain>
    </source>
</reference>
<protein>
    <recommendedName>
        <fullName evidence="5">Sporulation lipoprotein YhcN/YlaJ</fullName>
    </recommendedName>
</protein>
<feature type="chain" id="PRO_5016645209" description="Sporulation lipoprotein YhcN/YlaJ" evidence="2">
    <location>
        <begin position="22"/>
        <end position="144"/>
    </location>
</feature>
<evidence type="ECO:0000256" key="1">
    <source>
        <dbReference type="SAM" id="MobiDB-lite"/>
    </source>
</evidence>
<sequence>MKLYSSIYLSIFLLLLTACQAEENKQSQPIQQRSELNYVSQNEDSKDIGNTQKLSVTEPTSKDIENIRIEIESIEEVKVAQVQVQQDKMYVGVSMHPEVDPLEADYVQGVIEALLDDISPNVDREVSVNASHLWQMRNLDGIGK</sequence>
<evidence type="ECO:0008006" key="5">
    <source>
        <dbReference type="Google" id="ProtNLM"/>
    </source>
</evidence>
<proteinExistence type="predicted"/>
<dbReference type="PROSITE" id="PS51257">
    <property type="entry name" value="PROKAR_LIPOPROTEIN"/>
    <property type="match status" value="1"/>
</dbReference>
<gene>
    <name evidence="3" type="ORF">DFR57_109144</name>
</gene>
<evidence type="ECO:0000313" key="3">
    <source>
        <dbReference type="EMBL" id="RCW66421.1"/>
    </source>
</evidence>
<organism evidence="3 4">
    <name type="scientific">Saliterribacillus persicus</name>
    <dbReference type="NCBI Taxonomy" id="930114"/>
    <lineage>
        <taxon>Bacteria</taxon>
        <taxon>Bacillati</taxon>
        <taxon>Bacillota</taxon>
        <taxon>Bacilli</taxon>
        <taxon>Bacillales</taxon>
        <taxon>Bacillaceae</taxon>
        <taxon>Saliterribacillus</taxon>
    </lineage>
</organism>
<name>A0A368XEM0_9BACI</name>
<accession>A0A368XEM0</accession>
<feature type="region of interest" description="Disordered" evidence="1">
    <location>
        <begin position="39"/>
        <end position="59"/>
    </location>
</feature>
<dbReference type="RefSeq" id="WP_114353415.1">
    <property type="nucleotide sequence ID" value="NZ_QPJJ01000009.1"/>
</dbReference>